<evidence type="ECO:0000256" key="1">
    <source>
        <dbReference type="ARBA" id="ARBA00004067"/>
    </source>
</evidence>
<comment type="catalytic activity">
    <reaction evidence="10 11 12">
        <text>NAD(+) + (deoxyribonucleotide)n-3'-hydroxyl + 5'-phospho-(deoxyribonucleotide)m = (deoxyribonucleotide)n+m + AMP + beta-nicotinamide D-nucleotide.</text>
        <dbReference type="EC" id="6.5.1.2"/>
    </reaction>
</comment>
<evidence type="ECO:0000256" key="12">
    <source>
        <dbReference type="RuleBase" id="RU000618"/>
    </source>
</evidence>
<dbReference type="CDD" id="cd00114">
    <property type="entry name" value="LIGANc"/>
    <property type="match status" value="1"/>
</dbReference>
<feature type="coiled-coil region" evidence="13">
    <location>
        <begin position="3"/>
        <end position="50"/>
    </location>
</feature>
<organism evidence="15 16">
    <name type="scientific">candidate division WWE3 bacterium</name>
    <dbReference type="NCBI Taxonomy" id="2053526"/>
    <lineage>
        <taxon>Bacteria</taxon>
        <taxon>Katanobacteria</taxon>
    </lineage>
</organism>
<evidence type="ECO:0000256" key="3">
    <source>
        <dbReference type="ARBA" id="ARBA00022705"/>
    </source>
</evidence>
<dbReference type="PIRSF" id="PIRSF001604">
    <property type="entry name" value="LigA"/>
    <property type="match status" value="1"/>
</dbReference>
<evidence type="ECO:0000256" key="11">
    <source>
        <dbReference type="HAMAP-Rule" id="MF_01588"/>
    </source>
</evidence>
<dbReference type="SMART" id="SM00532">
    <property type="entry name" value="LIGANc"/>
    <property type="match status" value="1"/>
</dbReference>
<feature type="binding site" evidence="11">
    <location>
        <position position="450"/>
    </location>
    <ligand>
        <name>Zn(2+)</name>
        <dbReference type="ChEBI" id="CHEBI:29105"/>
    </ligand>
</feature>
<reference evidence="15" key="1">
    <citation type="submission" date="2020-05" db="EMBL/GenBank/DDBJ databases">
        <title>High-Quality Genomes of Partial-Nitritation/Anammox System by Hierarchical Clustering Based Hybrid Assembly.</title>
        <authorList>
            <person name="Liu L."/>
            <person name="Wang Y."/>
            <person name="Che Y."/>
            <person name="Chen Y."/>
            <person name="Xia Y."/>
            <person name="Luo R."/>
            <person name="Cheng S.H."/>
            <person name="Zheng C."/>
            <person name="Zhang T."/>
        </authorList>
    </citation>
    <scope>NUCLEOTIDE SEQUENCE</scope>
    <source>
        <strain evidence="15">H1_PAT1</strain>
    </source>
</reference>
<dbReference type="PROSITE" id="PS01055">
    <property type="entry name" value="DNA_LIGASE_N1"/>
    <property type="match status" value="1"/>
</dbReference>
<dbReference type="Gene3D" id="1.10.287.610">
    <property type="entry name" value="Helix hairpin bin"/>
    <property type="match status" value="1"/>
</dbReference>
<dbReference type="EMBL" id="JABTTY010000001">
    <property type="protein sequence ID" value="MBE7525585.1"/>
    <property type="molecule type" value="Genomic_DNA"/>
</dbReference>
<dbReference type="GO" id="GO:0006260">
    <property type="term" value="P:DNA replication"/>
    <property type="evidence" value="ECO:0007669"/>
    <property type="project" value="UniProtKB-KW"/>
</dbReference>
<proteinExistence type="inferred from homology"/>
<dbReference type="InterPro" id="IPR003583">
    <property type="entry name" value="Hlx-hairpin-Hlx_DNA-bd_motif"/>
</dbReference>
<comment type="caution">
    <text evidence="15">The sequence shown here is derived from an EMBL/GenBank/DDBJ whole genome shotgun (WGS) entry which is preliminary data.</text>
</comment>
<dbReference type="PROSITE" id="PS50172">
    <property type="entry name" value="BRCT"/>
    <property type="match status" value="1"/>
</dbReference>
<evidence type="ECO:0000256" key="9">
    <source>
        <dbReference type="ARBA" id="ARBA00023204"/>
    </source>
</evidence>
<dbReference type="SUPFAM" id="SSF52113">
    <property type="entry name" value="BRCT domain"/>
    <property type="match status" value="1"/>
</dbReference>
<dbReference type="Pfam" id="PF03120">
    <property type="entry name" value="OB_DNA_ligase"/>
    <property type="match status" value="1"/>
</dbReference>
<dbReference type="HAMAP" id="MF_01588">
    <property type="entry name" value="DNA_ligase_A"/>
    <property type="match status" value="1"/>
</dbReference>
<dbReference type="PANTHER" id="PTHR23389:SF9">
    <property type="entry name" value="DNA LIGASE"/>
    <property type="match status" value="1"/>
</dbReference>
<keyword evidence="5 11" id="KW-0227">DNA damage</keyword>
<dbReference type="PROSITE" id="PS01056">
    <property type="entry name" value="DNA_LIGASE_N2"/>
    <property type="match status" value="1"/>
</dbReference>
<dbReference type="InterPro" id="IPR036420">
    <property type="entry name" value="BRCT_dom_sf"/>
</dbReference>
<comment type="similarity">
    <text evidence="11">Belongs to the NAD-dependent DNA ligase family. LigA subfamily.</text>
</comment>
<feature type="active site" description="N6-AMP-lysine intermediate" evidence="11">
    <location>
        <position position="116"/>
    </location>
</feature>
<dbReference type="EC" id="6.5.1.2" evidence="11 12"/>
<dbReference type="Pfam" id="PF14520">
    <property type="entry name" value="HHH_5"/>
    <property type="match status" value="1"/>
</dbReference>
<dbReference type="InterPro" id="IPR004150">
    <property type="entry name" value="NAD_DNA_ligase_OB"/>
</dbReference>
<dbReference type="FunFam" id="1.10.150.20:FF:000007">
    <property type="entry name" value="DNA ligase"/>
    <property type="match status" value="1"/>
</dbReference>
<dbReference type="PANTHER" id="PTHR23389">
    <property type="entry name" value="CHROMOSOME TRANSMISSION FIDELITY FACTOR 18"/>
    <property type="match status" value="1"/>
</dbReference>
<dbReference type="InterPro" id="IPR018239">
    <property type="entry name" value="DNA_ligase_AS"/>
</dbReference>
<comment type="cofactor">
    <cofactor evidence="11">
        <name>Mg(2+)</name>
        <dbReference type="ChEBI" id="CHEBI:18420"/>
    </cofactor>
    <cofactor evidence="11">
        <name>Mn(2+)</name>
        <dbReference type="ChEBI" id="CHEBI:29035"/>
    </cofactor>
</comment>
<dbReference type="NCBIfam" id="TIGR00575">
    <property type="entry name" value="dnlj"/>
    <property type="match status" value="1"/>
</dbReference>
<dbReference type="Pfam" id="PF03119">
    <property type="entry name" value="DNA_ligase_ZBD"/>
    <property type="match status" value="1"/>
</dbReference>
<feature type="binding site" evidence="11">
    <location>
        <position position="432"/>
    </location>
    <ligand>
        <name>Zn(2+)</name>
        <dbReference type="ChEBI" id="CHEBI:29105"/>
    </ligand>
</feature>
<dbReference type="InterPro" id="IPR013840">
    <property type="entry name" value="DNAligase_N"/>
</dbReference>
<dbReference type="Pfam" id="PF01653">
    <property type="entry name" value="DNA_ligase_aden"/>
    <property type="match status" value="2"/>
</dbReference>
<dbReference type="Pfam" id="PF12826">
    <property type="entry name" value="HHH_2"/>
    <property type="match status" value="1"/>
</dbReference>
<dbReference type="Gene3D" id="3.40.50.10190">
    <property type="entry name" value="BRCT domain"/>
    <property type="match status" value="1"/>
</dbReference>
<dbReference type="SMART" id="SM00278">
    <property type="entry name" value="HhH1"/>
    <property type="match status" value="4"/>
</dbReference>
<dbReference type="SUPFAM" id="SSF50249">
    <property type="entry name" value="Nucleic acid-binding proteins"/>
    <property type="match status" value="1"/>
</dbReference>
<dbReference type="Gene3D" id="3.30.470.30">
    <property type="entry name" value="DNA ligase/mRNA capping enzyme"/>
    <property type="match status" value="1"/>
</dbReference>
<gene>
    <name evidence="11 15" type="primary">ligA</name>
    <name evidence="15" type="ORF">HS096_04345</name>
</gene>
<sequence>MNKTEARERAQKLRKEIDRLRYLYHVENKLEISEAALDSLKHELLNIEREYPDLITADSPTQRVSGKAVAGFKKVRHDIPMLSLEDAFSFGEVQEWETRIRKLRPHATFEWYADPKMDGLAVSLVYREGALEVGATRGDGRVGEDVTHNVRTIDAIPLELREPTVSEIEAFLRRHRGHCDANKARAMFMYRRGRLEFRGEVYMTKRQLEKLNAAYKKQGKPALANPRNAAAGSIRQLDPNIAEERGLTFMGYGFFGDHGLRTNEQRHEAMKLLGLPVNAHAKLCKTVEHVQAMHEHMHKIRDSLPYWIDGVVVSVNDDALASSLGVVGKAPRGMIAWKFQAEQGTTVVRDIAVSVGRTGVLTPVAVMDPVQLVGTTVTHASLHNQDEIERLGLKKGDTVIVEKAGDVIPKVIEVLKKLRTGHETSFHMPKRCPVCGTAVRREEGKVAIVCPNRKCPARRGGGLRYFVGKSAVDIHGLGEKIINQLLDEGFVNEPADVYKLTVDDLKQLEGFADVSANKLYAEIQKHRRIPLDRFLNALGIPGVGEETSLDLAKHFRSFAAFRNATVDELRAVDGIGDVVAADIREFLDDPAEDRMLDRLLKEVHVEQAAAPNAGGKLEGTTWVFTGGLETMTREEAKEIVRDLGADVSESVSKNTTYVVAGTDPGSKYDKAKKFGVEILTEREFLKKVGKGRE</sequence>
<dbReference type="SUPFAM" id="SSF56091">
    <property type="entry name" value="DNA ligase/mRNA capping enzyme, catalytic domain"/>
    <property type="match status" value="1"/>
</dbReference>
<evidence type="ECO:0000256" key="8">
    <source>
        <dbReference type="ARBA" id="ARBA00023027"/>
    </source>
</evidence>
<evidence type="ECO:0000256" key="2">
    <source>
        <dbReference type="ARBA" id="ARBA00022598"/>
    </source>
</evidence>
<feature type="domain" description="BRCT" evidence="14">
    <location>
        <begin position="612"/>
        <end position="693"/>
    </location>
</feature>
<keyword evidence="4 11" id="KW-0479">Metal-binding</keyword>
<dbReference type="InterPro" id="IPR010994">
    <property type="entry name" value="RuvA_2-like"/>
</dbReference>
<keyword evidence="8 11" id="KW-0520">NAD</keyword>
<dbReference type="InterPro" id="IPR012340">
    <property type="entry name" value="NA-bd_OB-fold"/>
</dbReference>
<keyword evidence="3 11" id="KW-0235">DNA replication</keyword>
<dbReference type="GO" id="GO:0005829">
    <property type="term" value="C:cytosol"/>
    <property type="evidence" value="ECO:0007669"/>
    <property type="project" value="TreeGrafter"/>
</dbReference>
<keyword evidence="13" id="KW-0175">Coiled coil</keyword>
<dbReference type="SUPFAM" id="SSF47781">
    <property type="entry name" value="RuvA domain 2-like"/>
    <property type="match status" value="1"/>
</dbReference>
<dbReference type="GO" id="GO:0006281">
    <property type="term" value="P:DNA repair"/>
    <property type="evidence" value="ECO:0007669"/>
    <property type="project" value="UniProtKB-KW"/>
</dbReference>
<accession>A0A928TVC8</accession>
<feature type="binding site" evidence="11">
    <location>
        <position position="455"/>
    </location>
    <ligand>
        <name>Zn(2+)</name>
        <dbReference type="ChEBI" id="CHEBI:29105"/>
    </ligand>
</feature>
<dbReference type="InterPro" id="IPR004149">
    <property type="entry name" value="Znf_DNAligase_C4"/>
</dbReference>
<dbReference type="AlphaFoldDB" id="A0A928TVC8"/>
<feature type="binding site" evidence="11">
    <location>
        <position position="114"/>
    </location>
    <ligand>
        <name>NAD(+)</name>
        <dbReference type="ChEBI" id="CHEBI:57540"/>
    </ligand>
</feature>
<keyword evidence="9 11" id="KW-0234">DNA repair</keyword>
<keyword evidence="11" id="KW-0464">Manganese</keyword>
<dbReference type="GO" id="GO:0046872">
    <property type="term" value="F:metal ion binding"/>
    <property type="evidence" value="ECO:0007669"/>
    <property type="project" value="UniProtKB-KW"/>
</dbReference>
<dbReference type="GO" id="GO:0003911">
    <property type="term" value="F:DNA ligase (NAD+) activity"/>
    <property type="evidence" value="ECO:0007669"/>
    <property type="project" value="UniProtKB-UniRule"/>
</dbReference>
<dbReference type="InterPro" id="IPR001357">
    <property type="entry name" value="BRCT_dom"/>
</dbReference>
<evidence type="ECO:0000313" key="15">
    <source>
        <dbReference type="EMBL" id="MBE7525585.1"/>
    </source>
</evidence>
<dbReference type="InterPro" id="IPR001679">
    <property type="entry name" value="DNA_ligase"/>
</dbReference>
<dbReference type="NCBIfam" id="NF005932">
    <property type="entry name" value="PRK07956.1"/>
    <property type="match status" value="1"/>
</dbReference>
<evidence type="ECO:0000256" key="10">
    <source>
        <dbReference type="ARBA" id="ARBA00034005"/>
    </source>
</evidence>
<evidence type="ECO:0000256" key="13">
    <source>
        <dbReference type="SAM" id="Coils"/>
    </source>
</evidence>
<evidence type="ECO:0000256" key="7">
    <source>
        <dbReference type="ARBA" id="ARBA00022842"/>
    </source>
</evidence>
<dbReference type="InterPro" id="IPR033136">
    <property type="entry name" value="DNA_ligase_CS"/>
</dbReference>
<evidence type="ECO:0000256" key="6">
    <source>
        <dbReference type="ARBA" id="ARBA00022833"/>
    </source>
</evidence>
<evidence type="ECO:0000313" key="16">
    <source>
        <dbReference type="Proteomes" id="UP000710385"/>
    </source>
</evidence>
<comment type="function">
    <text evidence="1 11">DNA ligase that catalyzes the formation of phosphodiester linkages between 5'-phosphoryl and 3'-hydroxyl groups in double-stranded DNA using NAD as a coenzyme and as the energy source for the reaction. It is essential for DNA replication and repair of damaged DNA.</text>
</comment>
<keyword evidence="2 11" id="KW-0436">Ligase</keyword>
<dbReference type="Pfam" id="PF00533">
    <property type="entry name" value="BRCT"/>
    <property type="match status" value="1"/>
</dbReference>
<name>A0A928TVC8_UNCKA</name>
<dbReference type="Proteomes" id="UP000710385">
    <property type="component" value="Unassembled WGS sequence"/>
</dbReference>
<comment type="caution">
    <text evidence="11">Lacks conserved residue(s) required for the propagation of feature annotation.</text>
</comment>
<evidence type="ECO:0000256" key="5">
    <source>
        <dbReference type="ARBA" id="ARBA00022763"/>
    </source>
</evidence>
<evidence type="ECO:0000259" key="14">
    <source>
        <dbReference type="PROSITE" id="PS50172"/>
    </source>
</evidence>
<feature type="binding site" evidence="11">
    <location>
        <position position="137"/>
    </location>
    <ligand>
        <name>NAD(+)</name>
        <dbReference type="ChEBI" id="CHEBI:57540"/>
    </ligand>
</feature>
<dbReference type="InterPro" id="IPR041663">
    <property type="entry name" value="DisA/LigA_HHH"/>
</dbReference>
<dbReference type="SMART" id="SM00292">
    <property type="entry name" value="BRCT"/>
    <property type="match status" value="1"/>
</dbReference>
<feature type="binding site" evidence="11">
    <location>
        <position position="435"/>
    </location>
    <ligand>
        <name>Zn(2+)</name>
        <dbReference type="ChEBI" id="CHEBI:29105"/>
    </ligand>
</feature>
<dbReference type="Gene3D" id="6.20.10.30">
    <property type="match status" value="1"/>
</dbReference>
<dbReference type="Gene3D" id="2.40.50.140">
    <property type="entry name" value="Nucleic acid-binding proteins"/>
    <property type="match status" value="1"/>
</dbReference>
<feature type="binding site" evidence="11">
    <location>
        <position position="200"/>
    </location>
    <ligand>
        <name>NAD(+)</name>
        <dbReference type="ChEBI" id="CHEBI:57540"/>
    </ligand>
</feature>
<evidence type="ECO:0000256" key="4">
    <source>
        <dbReference type="ARBA" id="ARBA00022723"/>
    </source>
</evidence>
<dbReference type="Gene3D" id="1.10.150.20">
    <property type="entry name" value="5' to 3' exonuclease, C-terminal subdomain"/>
    <property type="match status" value="2"/>
</dbReference>
<dbReference type="GO" id="GO:0003677">
    <property type="term" value="F:DNA binding"/>
    <property type="evidence" value="ECO:0007669"/>
    <property type="project" value="InterPro"/>
</dbReference>
<dbReference type="InterPro" id="IPR013839">
    <property type="entry name" value="DNAligase_adenylation"/>
</dbReference>
<protein>
    <recommendedName>
        <fullName evidence="11 12">DNA ligase</fullName>
        <ecNumber evidence="11 12">6.5.1.2</ecNumber>
    </recommendedName>
    <alternativeName>
        <fullName evidence="11">Polydeoxyribonucleotide synthase [NAD(+)]</fullName>
    </alternativeName>
</protein>
<keyword evidence="6 11" id="KW-0862">Zinc</keyword>
<keyword evidence="7 11" id="KW-0460">Magnesium</keyword>
<feature type="binding site" evidence="11">
    <location>
        <begin position="83"/>
        <end position="84"/>
    </location>
    <ligand>
        <name>NAD(+)</name>
        <dbReference type="ChEBI" id="CHEBI:57540"/>
    </ligand>
</feature>
<feature type="binding site" evidence="11">
    <location>
        <position position="338"/>
    </location>
    <ligand>
        <name>NAD(+)</name>
        <dbReference type="ChEBI" id="CHEBI:57540"/>
    </ligand>
</feature>
<dbReference type="CDD" id="cd17748">
    <property type="entry name" value="BRCT_DNA_ligase_like"/>
    <property type="match status" value="1"/>
</dbReference>